<gene>
    <name evidence="2" type="ORF">RWD45_19360</name>
</gene>
<evidence type="ECO:0000313" key="2">
    <source>
        <dbReference type="EMBL" id="MDY0410311.1"/>
    </source>
</evidence>
<organism evidence="2 3">
    <name type="scientific">Paracerasibacillus soli</name>
    <dbReference type="NCBI Taxonomy" id="480284"/>
    <lineage>
        <taxon>Bacteria</taxon>
        <taxon>Bacillati</taxon>
        <taxon>Bacillota</taxon>
        <taxon>Bacilli</taxon>
        <taxon>Bacillales</taxon>
        <taxon>Bacillaceae</taxon>
        <taxon>Paracerasibacillus</taxon>
    </lineage>
</organism>
<sequence length="94" mass="10683">MIGSIHIKKKHILNTIFIQTMGLSIILSTVLIKQHVILDVIASILIVSVIYSTLVFISMKRKTAKSSNKTVVIQLPTKQHQSIRSKVRRHNKVR</sequence>
<comment type="caution">
    <text evidence="2">The sequence shown here is derived from an EMBL/GenBank/DDBJ whole genome shotgun (WGS) entry which is preliminary data.</text>
</comment>
<keyword evidence="1" id="KW-1133">Transmembrane helix</keyword>
<dbReference type="RefSeq" id="WP_320381186.1">
    <property type="nucleotide sequence ID" value="NZ_JAWDIQ010000003.1"/>
</dbReference>
<keyword evidence="3" id="KW-1185">Reference proteome</keyword>
<protein>
    <recommendedName>
        <fullName evidence="4">Phosphatase PAP2 family protein</fullName>
    </recommendedName>
</protein>
<accession>A0ABU5CVG7</accession>
<reference evidence="2 3" key="1">
    <citation type="submission" date="2023-10" db="EMBL/GenBank/DDBJ databases">
        <title>Virgibacillus soli CC-YMP-6 genome.</title>
        <authorList>
            <person name="Miliotis G."/>
            <person name="Sengupta P."/>
            <person name="Hameed A."/>
            <person name="Chuvochina M."/>
            <person name="Mcdonagh F."/>
            <person name="Simpson A.C."/>
            <person name="Singh N.K."/>
            <person name="Rekha P.D."/>
            <person name="Raman K."/>
            <person name="Hugenholtz P."/>
            <person name="Venkateswaran K."/>
        </authorList>
    </citation>
    <scope>NUCLEOTIDE SEQUENCE [LARGE SCALE GENOMIC DNA]</scope>
    <source>
        <strain evidence="2 3">CC-YMP-6</strain>
    </source>
</reference>
<proteinExistence type="predicted"/>
<dbReference type="Proteomes" id="UP001275315">
    <property type="component" value="Unassembled WGS sequence"/>
</dbReference>
<feature type="transmembrane region" description="Helical" evidence="1">
    <location>
        <begin position="12"/>
        <end position="31"/>
    </location>
</feature>
<keyword evidence="1" id="KW-0812">Transmembrane</keyword>
<evidence type="ECO:0008006" key="4">
    <source>
        <dbReference type="Google" id="ProtNLM"/>
    </source>
</evidence>
<keyword evidence="1" id="KW-0472">Membrane</keyword>
<evidence type="ECO:0000256" key="1">
    <source>
        <dbReference type="SAM" id="Phobius"/>
    </source>
</evidence>
<dbReference type="EMBL" id="JAWDIQ010000003">
    <property type="protein sequence ID" value="MDY0410311.1"/>
    <property type="molecule type" value="Genomic_DNA"/>
</dbReference>
<evidence type="ECO:0000313" key="3">
    <source>
        <dbReference type="Proteomes" id="UP001275315"/>
    </source>
</evidence>
<feature type="transmembrane region" description="Helical" evidence="1">
    <location>
        <begin position="37"/>
        <end position="59"/>
    </location>
</feature>
<name>A0ABU5CVG7_9BACI</name>